<organism evidence="1 2">
    <name type="scientific">Hymenobacter humi</name>
    <dbReference type="NCBI Taxonomy" id="1411620"/>
    <lineage>
        <taxon>Bacteria</taxon>
        <taxon>Pseudomonadati</taxon>
        <taxon>Bacteroidota</taxon>
        <taxon>Cytophagia</taxon>
        <taxon>Cytophagales</taxon>
        <taxon>Hymenobacteraceae</taxon>
        <taxon>Hymenobacter</taxon>
    </lineage>
</organism>
<reference evidence="2" key="1">
    <citation type="journal article" date="2019" name="Int. J. Syst. Evol. Microbiol.">
        <title>The Global Catalogue of Microorganisms (GCM) 10K type strain sequencing project: providing services to taxonomists for standard genome sequencing and annotation.</title>
        <authorList>
            <consortium name="The Broad Institute Genomics Platform"/>
            <consortium name="The Broad Institute Genome Sequencing Center for Infectious Disease"/>
            <person name="Wu L."/>
            <person name="Ma J."/>
        </authorList>
    </citation>
    <scope>NUCLEOTIDE SEQUENCE [LARGE SCALE GENOMIC DNA]</scope>
    <source>
        <strain evidence="2">JCM 19635</strain>
    </source>
</reference>
<dbReference type="SUPFAM" id="SSF48317">
    <property type="entry name" value="Acid phosphatase/Vanadium-dependent haloperoxidase"/>
    <property type="match status" value="1"/>
</dbReference>
<evidence type="ECO:0000313" key="2">
    <source>
        <dbReference type="Proteomes" id="UP001596513"/>
    </source>
</evidence>
<proteinExistence type="predicted"/>
<keyword evidence="2" id="KW-1185">Reference proteome</keyword>
<sequence length="203" mass="22159">MLLLGAGALTTHRVALVESDEELREELREHLQPFRTSVDDQLRHVPAYAAVGLSLMGVTGTHSPGNQALLFALTYTLNNALTSNLKRLTHVERPQGNSFDSFPSQHTSAAFSAARLLDREYGERSVWYSVGGYAVATGSPPCAWRRTTTGAPMCWRGRAWACSRRSSRTGCILICSASWSKACRTGPSCCLITKAAPPDFPSW</sequence>
<dbReference type="Proteomes" id="UP001596513">
    <property type="component" value="Unassembled WGS sequence"/>
</dbReference>
<gene>
    <name evidence="1" type="ORF">ACFQT0_31300</name>
</gene>
<comment type="caution">
    <text evidence="1">The sequence shown here is derived from an EMBL/GenBank/DDBJ whole genome shotgun (WGS) entry which is preliminary data.</text>
</comment>
<dbReference type="InterPro" id="IPR036938">
    <property type="entry name" value="PAP2/HPO_sf"/>
</dbReference>
<dbReference type="EMBL" id="JBHTEK010000007">
    <property type="protein sequence ID" value="MFC7671397.1"/>
    <property type="molecule type" value="Genomic_DNA"/>
</dbReference>
<evidence type="ECO:0008006" key="3">
    <source>
        <dbReference type="Google" id="ProtNLM"/>
    </source>
</evidence>
<dbReference type="RefSeq" id="WP_380207485.1">
    <property type="nucleotide sequence ID" value="NZ_JBHTEK010000007.1"/>
</dbReference>
<protein>
    <recommendedName>
        <fullName evidence="3">Phosphatase PAP2 family protein</fullName>
    </recommendedName>
</protein>
<name>A0ABW2UEZ6_9BACT</name>
<evidence type="ECO:0000313" key="1">
    <source>
        <dbReference type="EMBL" id="MFC7671397.1"/>
    </source>
</evidence>
<accession>A0ABW2UEZ6</accession>